<organism evidence="1 2">
    <name type="scientific">Cellulomonas fimi (strain ATCC 484 / DSM 20113 / JCM 1341 / CCUG 24087 / LMG 16345 / NBRC 15513 / NCIMB 8980 / NCTC 7547 / NRS-133)</name>
    <dbReference type="NCBI Taxonomy" id="590998"/>
    <lineage>
        <taxon>Bacteria</taxon>
        <taxon>Bacillati</taxon>
        <taxon>Actinomycetota</taxon>
        <taxon>Actinomycetes</taxon>
        <taxon>Micrococcales</taxon>
        <taxon>Cellulomonadaceae</taxon>
        <taxon>Cellulomonas</taxon>
    </lineage>
</organism>
<dbReference type="Gene3D" id="1.10.10.10">
    <property type="entry name" value="Winged helix-like DNA-binding domain superfamily/Winged helix DNA-binding domain"/>
    <property type="match status" value="1"/>
</dbReference>
<evidence type="ECO:0008006" key="3">
    <source>
        <dbReference type="Google" id="ProtNLM"/>
    </source>
</evidence>
<dbReference type="InterPro" id="IPR036390">
    <property type="entry name" value="WH_DNA-bd_sf"/>
</dbReference>
<evidence type="ECO:0000313" key="2">
    <source>
        <dbReference type="Proteomes" id="UP000008460"/>
    </source>
</evidence>
<dbReference type="SUPFAM" id="SSF46785">
    <property type="entry name" value="Winged helix' DNA-binding domain"/>
    <property type="match status" value="1"/>
</dbReference>
<proteinExistence type="predicted"/>
<keyword evidence="2" id="KW-1185">Reference proteome</keyword>
<dbReference type="Proteomes" id="UP000008460">
    <property type="component" value="Chromosome"/>
</dbReference>
<sequence length="149" mass="16429">MTQERPIGYWVKLVDRLVEAGVDAELVREGLKQRHWVVLNVVAERGPVDEAGVARMLTPFERASVEPVGSTELTLLASRRWIRREPDGYVLTDDGVGHLAALRERVVALRARATAGIPDDDVATTFTVLERVAANLGWSPDDDAWGTEA</sequence>
<evidence type="ECO:0000313" key="1">
    <source>
        <dbReference type="EMBL" id="AEE47194.1"/>
    </source>
</evidence>
<dbReference type="InterPro" id="IPR036388">
    <property type="entry name" value="WH-like_DNA-bd_sf"/>
</dbReference>
<name>F4GZ78_CELFA</name>
<protein>
    <recommendedName>
        <fullName evidence="3">MarR family transcriptional regulator</fullName>
    </recommendedName>
</protein>
<gene>
    <name evidence="1" type="ordered locus">Celf_3077</name>
</gene>
<reference evidence="1 2" key="1">
    <citation type="submission" date="2011-04" db="EMBL/GenBank/DDBJ databases">
        <title>Complete sequence of Cellulomonas fimi ATCC 484.</title>
        <authorList>
            <consortium name="US DOE Joint Genome Institute"/>
            <person name="Lucas S."/>
            <person name="Han J."/>
            <person name="Lapidus A."/>
            <person name="Cheng J.-F."/>
            <person name="Goodwin L."/>
            <person name="Pitluck S."/>
            <person name="Peters L."/>
            <person name="Chertkov O."/>
            <person name="Detter J.C."/>
            <person name="Han C."/>
            <person name="Tapia R."/>
            <person name="Land M."/>
            <person name="Hauser L."/>
            <person name="Kyrpides N."/>
            <person name="Ivanova N."/>
            <person name="Ovchinnikova G."/>
            <person name="Pagani I."/>
            <person name="Mead D."/>
            <person name="Brumm P."/>
            <person name="Woyke T."/>
        </authorList>
    </citation>
    <scope>NUCLEOTIDE SEQUENCE [LARGE SCALE GENOMIC DNA]</scope>
    <source>
        <strain evidence="2">ATCC 484 / DSM 20113 / JCM 1341 / NBRC 15513 / NCIMB 8980 / NCTC 7547</strain>
    </source>
</reference>
<dbReference type="STRING" id="590998.Celf_3077"/>
<dbReference type="HOGENOM" id="CLU_116754_1_0_11"/>
<dbReference type="KEGG" id="cfi:Celf_3077"/>
<dbReference type="EMBL" id="CP002666">
    <property type="protein sequence ID" value="AEE47194.1"/>
    <property type="molecule type" value="Genomic_DNA"/>
</dbReference>
<accession>F4GZ78</accession>
<dbReference type="AlphaFoldDB" id="F4GZ78"/>
<dbReference type="eggNOG" id="COG1846">
    <property type="taxonomic scope" value="Bacteria"/>
</dbReference>
<dbReference type="RefSeq" id="WP_013772220.1">
    <property type="nucleotide sequence ID" value="NC_015514.1"/>
</dbReference>